<dbReference type="OrthoDB" id="9803735at2"/>
<dbReference type="Proteomes" id="UP000049983">
    <property type="component" value="Unassembled WGS sequence"/>
</dbReference>
<feature type="domain" description="HTH lysR-type" evidence="5">
    <location>
        <begin position="1"/>
        <end position="58"/>
    </location>
</feature>
<dbReference type="SUPFAM" id="SSF53850">
    <property type="entry name" value="Periplasmic binding protein-like II"/>
    <property type="match status" value="1"/>
</dbReference>
<evidence type="ECO:0000256" key="1">
    <source>
        <dbReference type="ARBA" id="ARBA00009437"/>
    </source>
</evidence>
<dbReference type="GO" id="GO:0003700">
    <property type="term" value="F:DNA-binding transcription factor activity"/>
    <property type="evidence" value="ECO:0007669"/>
    <property type="project" value="InterPro"/>
</dbReference>
<dbReference type="PRINTS" id="PR00039">
    <property type="entry name" value="HTHLYSR"/>
</dbReference>
<evidence type="ECO:0000259" key="5">
    <source>
        <dbReference type="PROSITE" id="PS50931"/>
    </source>
</evidence>
<dbReference type="AlphaFoldDB" id="A0A0M6ZPN4"/>
<dbReference type="PANTHER" id="PTHR30126:SF94">
    <property type="entry name" value="LYSR FAMILY TRANSCRIPTIONAL REGULATOR"/>
    <property type="match status" value="1"/>
</dbReference>
<keyword evidence="4" id="KW-0804">Transcription</keyword>
<name>A0A0M6ZPN4_9HYPH</name>
<accession>A0A0M6ZPN4</accession>
<evidence type="ECO:0000256" key="4">
    <source>
        <dbReference type="ARBA" id="ARBA00023163"/>
    </source>
</evidence>
<dbReference type="SUPFAM" id="SSF46785">
    <property type="entry name" value="Winged helix' DNA-binding domain"/>
    <property type="match status" value="1"/>
</dbReference>
<dbReference type="STRING" id="311410.LA5095_06283"/>
<reference evidence="7" key="1">
    <citation type="submission" date="2015-07" db="EMBL/GenBank/DDBJ databases">
        <authorList>
            <person name="Rodrigo-Torres Lidia"/>
            <person name="Arahal R.David."/>
        </authorList>
    </citation>
    <scope>NUCLEOTIDE SEQUENCE [LARGE SCALE GENOMIC DNA]</scope>
    <source>
        <strain evidence="7">CECT 5096</strain>
    </source>
</reference>
<dbReference type="GeneID" id="97669700"/>
<dbReference type="InterPro" id="IPR036388">
    <property type="entry name" value="WH-like_DNA-bd_sf"/>
</dbReference>
<dbReference type="CDD" id="cd05466">
    <property type="entry name" value="PBP2_LTTR_substrate"/>
    <property type="match status" value="1"/>
</dbReference>
<evidence type="ECO:0000256" key="3">
    <source>
        <dbReference type="ARBA" id="ARBA00023125"/>
    </source>
</evidence>
<gene>
    <name evidence="6" type="primary">cmpR_3</name>
    <name evidence="6" type="ORF">LA5096_02310</name>
</gene>
<dbReference type="PROSITE" id="PS50931">
    <property type="entry name" value="HTH_LYSR"/>
    <property type="match status" value="1"/>
</dbReference>
<dbReference type="InterPro" id="IPR036390">
    <property type="entry name" value="WH_DNA-bd_sf"/>
</dbReference>
<dbReference type="InterPro" id="IPR005119">
    <property type="entry name" value="LysR_subst-bd"/>
</dbReference>
<dbReference type="GO" id="GO:0000976">
    <property type="term" value="F:transcription cis-regulatory region binding"/>
    <property type="evidence" value="ECO:0007669"/>
    <property type="project" value="TreeGrafter"/>
</dbReference>
<keyword evidence="2" id="KW-0805">Transcription regulation</keyword>
<dbReference type="EMBL" id="CXWC01000009">
    <property type="protein sequence ID" value="CTQ69929.1"/>
    <property type="molecule type" value="Genomic_DNA"/>
</dbReference>
<dbReference type="InterPro" id="IPR000847">
    <property type="entry name" value="LysR_HTH_N"/>
</dbReference>
<dbReference type="Gene3D" id="3.40.190.290">
    <property type="match status" value="1"/>
</dbReference>
<evidence type="ECO:0000313" key="7">
    <source>
        <dbReference type="Proteomes" id="UP000049983"/>
    </source>
</evidence>
<organism evidence="6 7">
    <name type="scientific">Roseibium album</name>
    <dbReference type="NCBI Taxonomy" id="311410"/>
    <lineage>
        <taxon>Bacteria</taxon>
        <taxon>Pseudomonadati</taxon>
        <taxon>Pseudomonadota</taxon>
        <taxon>Alphaproteobacteria</taxon>
        <taxon>Hyphomicrobiales</taxon>
        <taxon>Stappiaceae</taxon>
        <taxon>Roseibium</taxon>
    </lineage>
</organism>
<dbReference type="FunFam" id="1.10.10.10:FF:000001">
    <property type="entry name" value="LysR family transcriptional regulator"/>
    <property type="match status" value="1"/>
</dbReference>
<evidence type="ECO:0000256" key="2">
    <source>
        <dbReference type="ARBA" id="ARBA00023015"/>
    </source>
</evidence>
<dbReference type="Pfam" id="PF00126">
    <property type="entry name" value="HTH_1"/>
    <property type="match status" value="1"/>
</dbReference>
<dbReference type="PANTHER" id="PTHR30126">
    <property type="entry name" value="HTH-TYPE TRANSCRIPTIONAL REGULATOR"/>
    <property type="match status" value="1"/>
</dbReference>
<evidence type="ECO:0000313" key="6">
    <source>
        <dbReference type="EMBL" id="CTQ69929.1"/>
    </source>
</evidence>
<dbReference type="Pfam" id="PF03466">
    <property type="entry name" value="LysR_substrate"/>
    <property type="match status" value="1"/>
</dbReference>
<comment type="similarity">
    <text evidence="1">Belongs to the LysR transcriptional regulatory family.</text>
</comment>
<keyword evidence="3" id="KW-0238">DNA-binding</keyword>
<protein>
    <submittedName>
        <fullName evidence="6">HTH-type transcriptional activator CmpR</fullName>
    </submittedName>
</protein>
<proteinExistence type="inferred from homology"/>
<keyword evidence="7" id="KW-1185">Reference proteome</keyword>
<dbReference type="Gene3D" id="1.10.10.10">
    <property type="entry name" value="Winged helix-like DNA-binding domain superfamily/Winged helix DNA-binding domain"/>
    <property type="match status" value="1"/>
</dbReference>
<dbReference type="RefSeq" id="WP_055391908.1">
    <property type="nucleotide sequence ID" value="NZ_CXWA01000020.1"/>
</dbReference>
<sequence length="301" mass="33783">MRHSQLKAFHHVALLGGFSRAAEALCHTQPAISEQVRKLEQDHDVLLFHRERKRVHLTEAGETLFRMTRQYFEIEQQIEEYMSETGAAIEGELRIIADSAHHVTTILTEFRKKYPNVTVTLRVGNTKEIVEELRGYNAEIGIAGSVDPGKDMDTLSLGSTEITAFAERGFLPAAKRCLTLEELSKLPLIFREEGSKTRAKLVEAAAEHHIRLKPAIVAEGREAVREVVASGAGIGFVSRAEFGHDDRLVQISLTDVDLKMSETLVHLAQRREVKVIRHFMSVARKEMSFESDRSSEATSRG</sequence>